<dbReference type="Proteomes" id="UP001597391">
    <property type="component" value="Unassembled WGS sequence"/>
</dbReference>
<comment type="caution">
    <text evidence="3">The sequence shown here is derived from an EMBL/GenBank/DDBJ whole genome shotgun (WGS) entry which is preliminary data.</text>
</comment>
<name>A0ABW5XFY3_9MICO</name>
<dbReference type="EMBL" id="JBHUOP010000003">
    <property type="protein sequence ID" value="MFD2840653.1"/>
    <property type="molecule type" value="Genomic_DNA"/>
</dbReference>
<gene>
    <name evidence="3" type="ORF">ACFSYH_08730</name>
</gene>
<organism evidence="3 4">
    <name type="scientific">Populibacterium corticicola</name>
    <dbReference type="NCBI Taxonomy" id="1812826"/>
    <lineage>
        <taxon>Bacteria</taxon>
        <taxon>Bacillati</taxon>
        <taxon>Actinomycetota</taxon>
        <taxon>Actinomycetes</taxon>
        <taxon>Micrococcales</taxon>
        <taxon>Jonesiaceae</taxon>
        <taxon>Populibacterium</taxon>
    </lineage>
</organism>
<dbReference type="InterPro" id="IPR036188">
    <property type="entry name" value="FAD/NAD-bd_sf"/>
</dbReference>
<reference evidence="4" key="1">
    <citation type="journal article" date="2019" name="Int. J. Syst. Evol. Microbiol.">
        <title>The Global Catalogue of Microorganisms (GCM) 10K type strain sequencing project: providing services to taxonomists for standard genome sequencing and annotation.</title>
        <authorList>
            <consortium name="The Broad Institute Genomics Platform"/>
            <consortium name="The Broad Institute Genome Sequencing Center for Infectious Disease"/>
            <person name="Wu L."/>
            <person name="Ma J."/>
        </authorList>
    </citation>
    <scope>NUCLEOTIDE SEQUENCE [LARGE SCALE GENOMIC DNA]</scope>
    <source>
        <strain evidence="4">KCTC 33576</strain>
    </source>
</reference>
<dbReference type="PANTHER" id="PTHR40254">
    <property type="entry name" value="BLR0577 PROTEIN"/>
    <property type="match status" value="1"/>
</dbReference>
<protein>
    <submittedName>
        <fullName evidence="3">FAD/NAD(P)-binding protein</fullName>
    </submittedName>
</protein>
<dbReference type="SUPFAM" id="SSF51905">
    <property type="entry name" value="FAD/NAD(P)-binding domain"/>
    <property type="match status" value="1"/>
</dbReference>
<evidence type="ECO:0000313" key="3">
    <source>
        <dbReference type="EMBL" id="MFD2840653.1"/>
    </source>
</evidence>
<proteinExistence type="predicted"/>
<dbReference type="InterPro" id="IPR038732">
    <property type="entry name" value="HpyO/CreE_NAD-binding"/>
</dbReference>
<evidence type="ECO:0000259" key="2">
    <source>
        <dbReference type="Pfam" id="PF13454"/>
    </source>
</evidence>
<keyword evidence="4" id="KW-1185">Reference proteome</keyword>
<evidence type="ECO:0000256" key="1">
    <source>
        <dbReference type="SAM" id="MobiDB-lite"/>
    </source>
</evidence>
<feature type="domain" description="FAD-dependent urate hydroxylase HpyO/Asp monooxygenase CreE-like FAD/NAD(P)-binding" evidence="2">
    <location>
        <begin position="4"/>
        <end position="152"/>
    </location>
</feature>
<dbReference type="RefSeq" id="WP_377466527.1">
    <property type="nucleotide sequence ID" value="NZ_JBHUOP010000003.1"/>
</dbReference>
<dbReference type="InterPro" id="IPR052189">
    <property type="entry name" value="L-asp_N-monooxygenase_NS-form"/>
</dbReference>
<accession>A0ABW5XFY3</accession>
<sequence length="557" mass="60876">MRLAVIGGGPKALAALTELDRALDSRGALDNHGAVTDRRQPRMSVDVFDPHELGPGAVWDRRTPEHLLMNVPSRIVDLSGPSFPLSYAQWAEGHPDPRAREVFPPRRFMGEYLRRVCEGLVNSPRLCVRRVRRTVTDVHRTAAGWWLVGDGSTPSLLADEPSPPSPSSPVEETGYDAVLLATGHRAPLLVNEYHALAQDEVLTSQDVHIRGAALTGIDYVMMLTLGRGGCFESASEPGSPADASALMMPSRQGLTSGEPERLRYVPSSREPRSITLHSRTGVPLSPKPPEQSQELIDHVTGATAKLLTVVSSAEPQPSADWWATLVRAAHSTARFLAVDVGTAALERTLLTPDHLEPGESAAERMRSHLLMNLGHITSDERWIWGRVWKLGYRNVIDSLARHPRDTAGWNNFRVAASNAERWAYGPPQTTVERLLALTETGLLRWEAAGSSPIPPEALNAITQPPGVRDEHTNTIPDPLWNNLANSGYVSVRDHERGIITTPQAQCLGPDGTPTPGLYAIGRPTEDPVIGHDTLNHRLHTDIQQWAQHLVDIATEGT</sequence>
<feature type="region of interest" description="Disordered" evidence="1">
    <location>
        <begin position="232"/>
        <end position="293"/>
    </location>
</feature>
<dbReference type="Gene3D" id="3.50.50.60">
    <property type="entry name" value="FAD/NAD(P)-binding domain"/>
    <property type="match status" value="1"/>
</dbReference>
<evidence type="ECO:0000313" key="4">
    <source>
        <dbReference type="Proteomes" id="UP001597391"/>
    </source>
</evidence>
<dbReference type="PANTHER" id="PTHR40254:SF1">
    <property type="entry name" value="BLR0577 PROTEIN"/>
    <property type="match status" value="1"/>
</dbReference>
<dbReference type="Pfam" id="PF13454">
    <property type="entry name" value="NAD_binding_9"/>
    <property type="match status" value="1"/>
</dbReference>